<protein>
    <recommendedName>
        <fullName evidence="9">Prenyltransferase alpha-alpha toroid domain-containing protein</fullName>
    </recommendedName>
</protein>
<feature type="signal peptide" evidence="8">
    <location>
        <begin position="1"/>
        <end position="33"/>
    </location>
</feature>
<dbReference type="OrthoDB" id="24893at2759"/>
<dbReference type="GeneID" id="37269477"/>
<evidence type="ECO:0000256" key="5">
    <source>
        <dbReference type="ARBA" id="ARBA00022723"/>
    </source>
</evidence>
<organism evidence="10 11">
    <name type="scientific">Tilletiopsis washingtonensis</name>
    <dbReference type="NCBI Taxonomy" id="58919"/>
    <lineage>
        <taxon>Eukaryota</taxon>
        <taxon>Fungi</taxon>
        <taxon>Dikarya</taxon>
        <taxon>Basidiomycota</taxon>
        <taxon>Ustilaginomycotina</taxon>
        <taxon>Exobasidiomycetes</taxon>
        <taxon>Entylomatales</taxon>
        <taxon>Entylomatales incertae sedis</taxon>
        <taxon>Tilletiopsis</taxon>
    </lineage>
</organism>
<dbReference type="AlphaFoldDB" id="A0A316ZCD6"/>
<gene>
    <name evidence="10" type="ORF">FA09DRAFT_328843</name>
</gene>
<evidence type="ECO:0000256" key="1">
    <source>
        <dbReference type="ARBA" id="ARBA00001947"/>
    </source>
</evidence>
<keyword evidence="6" id="KW-0677">Repeat</keyword>
<evidence type="ECO:0000256" key="6">
    <source>
        <dbReference type="ARBA" id="ARBA00022737"/>
    </source>
</evidence>
<dbReference type="Pfam" id="PF00432">
    <property type="entry name" value="Prenyltrans"/>
    <property type="match status" value="1"/>
</dbReference>
<dbReference type="InterPro" id="IPR045089">
    <property type="entry name" value="PGGT1B-like"/>
</dbReference>
<keyword evidence="7" id="KW-0862">Zinc</keyword>
<dbReference type="RefSeq" id="XP_025599726.1">
    <property type="nucleotide sequence ID" value="XM_025741933.1"/>
</dbReference>
<dbReference type="SUPFAM" id="SSF48239">
    <property type="entry name" value="Terpenoid cyclases/Protein prenyltransferases"/>
    <property type="match status" value="1"/>
</dbReference>
<evidence type="ECO:0000313" key="11">
    <source>
        <dbReference type="Proteomes" id="UP000245946"/>
    </source>
</evidence>
<evidence type="ECO:0000256" key="7">
    <source>
        <dbReference type="ARBA" id="ARBA00022833"/>
    </source>
</evidence>
<feature type="chain" id="PRO_5016255794" description="Prenyltransferase alpha-alpha toroid domain-containing protein" evidence="8">
    <location>
        <begin position="34"/>
        <end position="149"/>
    </location>
</feature>
<comment type="cofactor">
    <cofactor evidence="1">
        <name>Zn(2+)</name>
        <dbReference type="ChEBI" id="CHEBI:29105"/>
    </cofactor>
</comment>
<dbReference type="GO" id="GO:0005953">
    <property type="term" value="C:CAAX-protein geranylgeranyltransferase complex"/>
    <property type="evidence" value="ECO:0007669"/>
    <property type="project" value="TreeGrafter"/>
</dbReference>
<dbReference type="InterPro" id="IPR008930">
    <property type="entry name" value="Terpenoid_cyclase/PrenylTrfase"/>
</dbReference>
<keyword evidence="5" id="KW-0479">Metal-binding</keyword>
<evidence type="ECO:0000256" key="8">
    <source>
        <dbReference type="SAM" id="SignalP"/>
    </source>
</evidence>
<reference evidence="10 11" key="1">
    <citation type="journal article" date="2018" name="Mol. Biol. Evol.">
        <title>Broad Genomic Sampling Reveals a Smut Pathogenic Ancestry of the Fungal Clade Ustilaginomycotina.</title>
        <authorList>
            <person name="Kijpornyongpan T."/>
            <person name="Mondo S.J."/>
            <person name="Barry K."/>
            <person name="Sandor L."/>
            <person name="Lee J."/>
            <person name="Lipzen A."/>
            <person name="Pangilinan J."/>
            <person name="LaButti K."/>
            <person name="Hainaut M."/>
            <person name="Henrissat B."/>
            <person name="Grigoriev I.V."/>
            <person name="Spatafora J.W."/>
            <person name="Aime M.C."/>
        </authorList>
    </citation>
    <scope>NUCLEOTIDE SEQUENCE [LARGE SCALE GENOMIC DNA]</scope>
    <source>
        <strain evidence="10 11">MCA 4186</strain>
    </source>
</reference>
<dbReference type="GO" id="GO:0004662">
    <property type="term" value="F:CAAX-protein geranylgeranyltransferase activity"/>
    <property type="evidence" value="ECO:0007669"/>
    <property type="project" value="TreeGrafter"/>
</dbReference>
<feature type="non-terminal residue" evidence="10">
    <location>
        <position position="149"/>
    </location>
</feature>
<keyword evidence="4" id="KW-0808">Transferase</keyword>
<dbReference type="PANTHER" id="PTHR11774:SF4">
    <property type="entry name" value="GERANYLGERANYL TRANSFERASE TYPE-1 SUBUNIT BETA"/>
    <property type="match status" value="1"/>
</dbReference>
<keyword evidence="11" id="KW-1185">Reference proteome</keyword>
<feature type="domain" description="Prenyltransferase alpha-alpha toroid" evidence="9">
    <location>
        <begin position="2"/>
        <end position="65"/>
    </location>
</feature>
<proteinExistence type="inferred from homology"/>
<dbReference type="Proteomes" id="UP000245946">
    <property type="component" value="Unassembled WGS sequence"/>
</dbReference>
<keyword evidence="8" id="KW-0732">Signal</keyword>
<dbReference type="GO" id="GO:0046872">
    <property type="term" value="F:metal ion binding"/>
    <property type="evidence" value="ECO:0007669"/>
    <property type="project" value="UniProtKB-KW"/>
</dbReference>
<dbReference type="EMBL" id="KZ819288">
    <property type="protein sequence ID" value="PWN99447.1"/>
    <property type="molecule type" value="Genomic_DNA"/>
</dbReference>
<keyword evidence="3" id="KW-0637">Prenyltransferase</keyword>
<evidence type="ECO:0000313" key="10">
    <source>
        <dbReference type="EMBL" id="PWN99447.1"/>
    </source>
</evidence>
<dbReference type="Gene3D" id="1.50.10.20">
    <property type="match status" value="1"/>
</dbReference>
<evidence type="ECO:0000259" key="9">
    <source>
        <dbReference type="Pfam" id="PF00432"/>
    </source>
</evidence>
<dbReference type="STRING" id="58919.A0A316ZCD6"/>
<evidence type="ECO:0000256" key="4">
    <source>
        <dbReference type="ARBA" id="ARBA00022679"/>
    </source>
</evidence>
<dbReference type="PANTHER" id="PTHR11774">
    <property type="entry name" value="GERANYLGERANYL TRANSFERASE TYPE BETA SUBUNIT"/>
    <property type="match status" value="1"/>
</dbReference>
<name>A0A316ZCD6_9BASI</name>
<dbReference type="InterPro" id="IPR001330">
    <property type="entry name" value="Prenyltrans"/>
</dbReference>
<sequence length="149" mass="15131">MESHAGSTYCALAALHLSARLGVTLSAAQQADATRWLLALQQPGSGFAGRVGKEADVCYSFWLAAGRAACRGRSGQDAGRDAGPAAFLPWPCGTQHARARARARRRRGAAGPGRAAYAAVAAAGTLGCGHELHAGDEAVVESVTGGDGM</sequence>
<accession>A0A316ZCD6</accession>
<comment type="similarity">
    <text evidence="2">Belongs to the protein prenyltransferase subunit beta family.</text>
</comment>
<evidence type="ECO:0000256" key="3">
    <source>
        <dbReference type="ARBA" id="ARBA00022602"/>
    </source>
</evidence>
<evidence type="ECO:0000256" key="2">
    <source>
        <dbReference type="ARBA" id="ARBA00010497"/>
    </source>
</evidence>